<evidence type="ECO:0000256" key="1">
    <source>
        <dbReference type="SAM" id="SignalP"/>
    </source>
</evidence>
<keyword evidence="1" id="KW-0732">Signal</keyword>
<dbReference type="EMBL" id="CAKJTG010000006">
    <property type="protein sequence ID" value="CAG9607589.1"/>
    <property type="molecule type" value="Genomic_DNA"/>
</dbReference>
<dbReference type="InterPro" id="IPR053749">
    <property type="entry name" value="TA_system-associated_sf"/>
</dbReference>
<dbReference type="RefSeq" id="WP_230495858.1">
    <property type="nucleotide sequence ID" value="NZ_CAKJTG010000006.1"/>
</dbReference>
<proteinExistence type="predicted"/>
<feature type="chain" id="PRO_5039526001" evidence="1">
    <location>
        <begin position="26"/>
        <end position="456"/>
    </location>
</feature>
<accession>A0A9C7G866</accession>
<evidence type="ECO:0000313" key="2">
    <source>
        <dbReference type="EMBL" id="CAG9607589.1"/>
    </source>
</evidence>
<keyword evidence="3" id="KW-1185">Reference proteome</keyword>
<protein>
    <submittedName>
        <fullName evidence="2">Uncharacterized protein</fullName>
    </submittedName>
</protein>
<sequence>MKSIGKKIIITGLAVALFHSPFSTNMDVTFAKEVSKTTQTSSQKNELTSQQAIQLAANFSVAASYVQRGGDYKPGEYKTFSYKGKTYRYLAGTIDKKSELLNYLGKSLTTSAAQKFMSTRGIIEYKGKLAQLEADGGSLLQWEKATAQYIKTEKNTKVYRLTVPLGETGEKDQYLVQYQYVQKQGWRLSDEPIFDQSVLTDKKTVELAASFAQAASYVQAGGSYQNGEYKTFTYNGKTYRYLSSQIDTKKELLNYLKNSLTHSAAENFIRSKGIIEHNGKMAQLEADGGSILQWQKATTQFIKDEKNTKVYVLSVPVGDTNGKEDYLVEYQYVQNAGWRISKEPYWNLDVPGNVNPAYNFFRHLLVSTKATQDLFLNPSAFNVEEFKKGIKKVEFVDMKEIGKNKSQVDFIVKFNAELDSTYRGSLVNGVNYMYFSVQPTGYMDFKIAKIGRIELY</sequence>
<gene>
    <name evidence="2" type="ORF">NEOCIP111885_01281</name>
</gene>
<organism evidence="2 3">
    <name type="scientific">Pseudoneobacillus rhizosphaerae</name>
    <dbReference type="NCBI Taxonomy" id="2880968"/>
    <lineage>
        <taxon>Bacteria</taxon>
        <taxon>Bacillati</taxon>
        <taxon>Bacillota</taxon>
        <taxon>Bacilli</taxon>
        <taxon>Bacillales</taxon>
        <taxon>Bacillaceae</taxon>
        <taxon>Pseudoneobacillus</taxon>
    </lineage>
</organism>
<reference evidence="2" key="1">
    <citation type="submission" date="2021-10" db="EMBL/GenBank/DDBJ databases">
        <authorList>
            <person name="Criscuolo A."/>
        </authorList>
    </citation>
    <scope>NUCLEOTIDE SEQUENCE</scope>
    <source>
        <strain evidence="2">CIP111885</strain>
    </source>
</reference>
<feature type="signal peptide" evidence="1">
    <location>
        <begin position="1"/>
        <end position="25"/>
    </location>
</feature>
<dbReference type="Gene3D" id="3.10.450.420">
    <property type="match status" value="2"/>
</dbReference>
<name>A0A9C7G866_9BACI</name>
<dbReference type="AlphaFoldDB" id="A0A9C7G866"/>
<evidence type="ECO:0000313" key="3">
    <source>
        <dbReference type="Proteomes" id="UP000789845"/>
    </source>
</evidence>
<dbReference type="InterPro" id="IPR031841">
    <property type="entry name" value="Endopep_inhib"/>
</dbReference>
<comment type="caution">
    <text evidence="2">The sequence shown here is derived from an EMBL/GenBank/DDBJ whole genome shotgun (WGS) entry which is preliminary data.</text>
</comment>
<dbReference type="Proteomes" id="UP000789845">
    <property type="component" value="Unassembled WGS sequence"/>
</dbReference>
<dbReference type="Pfam" id="PF16800">
    <property type="entry name" value="Endopep_inhib"/>
    <property type="match status" value="2"/>
</dbReference>